<dbReference type="SUPFAM" id="SSF53850">
    <property type="entry name" value="Periplasmic binding protein-like II"/>
    <property type="match status" value="1"/>
</dbReference>
<feature type="transmembrane region" description="Helical" evidence="8">
    <location>
        <begin position="247"/>
        <end position="266"/>
    </location>
</feature>
<organism evidence="10 11">
    <name type="scientific">Streptomyces zagrosensis</name>
    <dbReference type="NCBI Taxonomy" id="1042984"/>
    <lineage>
        <taxon>Bacteria</taxon>
        <taxon>Bacillati</taxon>
        <taxon>Actinomycetota</taxon>
        <taxon>Actinomycetes</taxon>
        <taxon>Kitasatosporales</taxon>
        <taxon>Streptomycetaceae</taxon>
        <taxon>Streptomyces</taxon>
    </lineage>
</organism>
<dbReference type="GO" id="GO:0043190">
    <property type="term" value="C:ATP-binding cassette (ABC) transporter complex"/>
    <property type="evidence" value="ECO:0007669"/>
    <property type="project" value="InterPro"/>
</dbReference>
<keyword evidence="3 8" id="KW-0812">Transmembrane</keyword>
<evidence type="ECO:0000256" key="8">
    <source>
        <dbReference type="RuleBase" id="RU363032"/>
    </source>
</evidence>
<evidence type="ECO:0000256" key="2">
    <source>
        <dbReference type="ARBA" id="ARBA00022448"/>
    </source>
</evidence>
<dbReference type="InterPro" id="IPR035906">
    <property type="entry name" value="MetI-like_sf"/>
</dbReference>
<evidence type="ECO:0000313" key="11">
    <source>
        <dbReference type="Proteomes" id="UP000588098"/>
    </source>
</evidence>
<dbReference type="Gene3D" id="1.10.3720.10">
    <property type="entry name" value="MetI-like"/>
    <property type="match status" value="1"/>
</dbReference>
<evidence type="ECO:0000256" key="6">
    <source>
        <dbReference type="ARBA" id="ARBA00035642"/>
    </source>
</evidence>
<feature type="transmembrane region" description="Helical" evidence="8">
    <location>
        <begin position="95"/>
        <end position="114"/>
    </location>
</feature>
<gene>
    <name evidence="10" type="ORF">FHS42_006487</name>
</gene>
<protein>
    <submittedName>
        <fullName evidence="10">ABC-type proline/glycine betaine transport system permease subunit/glycine betaine/choline ABC-type transport system substrate-binding protein</fullName>
    </submittedName>
</protein>
<dbReference type="AlphaFoldDB" id="A0A7W9V1K5"/>
<dbReference type="Pfam" id="PF00528">
    <property type="entry name" value="BPD_transp_1"/>
    <property type="match status" value="1"/>
</dbReference>
<dbReference type="InterPro" id="IPR007210">
    <property type="entry name" value="ABC_Gly_betaine_transp_sub-bd"/>
</dbReference>
<keyword evidence="5 8" id="KW-0472">Membrane</keyword>
<feature type="transmembrane region" description="Helical" evidence="8">
    <location>
        <begin position="60"/>
        <end position="83"/>
    </location>
</feature>
<dbReference type="Gene3D" id="3.40.190.10">
    <property type="entry name" value="Periplasmic binding protein-like II"/>
    <property type="match status" value="1"/>
</dbReference>
<dbReference type="GO" id="GO:0022857">
    <property type="term" value="F:transmembrane transporter activity"/>
    <property type="evidence" value="ECO:0007669"/>
    <property type="project" value="InterPro"/>
</dbReference>
<sequence length="561" mass="58596">MDEITGAYDWLTTSANWAGTSGAWQRLGEHVYLTVVCLAISCAIALPIALYLGHIGKGGALAVNISNAGRAVPTFAVLVVLMLTPLGKHGDLPTIIALVLFAVPPLLTNAYVGMREADRDVVEAARGMGMSGWQLLGRVELPLAFPLIMTGVRTAAVQVVATTTLAALPGGGGLGRIITAGFNTYNPDQVIAGAVLVAGLALLIEGVLIVAERLLSPVPKPVRAANRRAERERRSEERVAPATAVKFAAGGTAAVVALGAVVIGYGGKSLEESGARGGGGKGSVVVGAAGFTEFKVMSELYAQILDDAGFRTSIQPLKARELYAPALEKGQIDVVPEYAATLAEFLNAKKNGPDAPAKNPVASDDTDKTVAALKKLAEPRGLKVLSAGDAIDQNAFAVTKEFAEKHDLSTLSDLGASNLKIKLAAGDECSQRPFCSPGLKKTYGINVTDVDPKGVGTVQSKQAVKDGTDDMLLTTTTDATLDDFGLVLLKDDKGLQNADNVLPVVNKKDAGGAKLEAVLDKLTRVLTTQDLADMNRAVDAEREKPADVAKDYLEKKGLLKK</sequence>
<comment type="similarity">
    <text evidence="8">Belongs to the binding-protein-dependent transport system permease family.</text>
</comment>
<dbReference type="GO" id="GO:0031460">
    <property type="term" value="P:glycine betaine transport"/>
    <property type="evidence" value="ECO:0007669"/>
    <property type="project" value="TreeGrafter"/>
</dbReference>
<keyword evidence="2 8" id="KW-0813">Transport</keyword>
<keyword evidence="4 8" id="KW-1133">Transmembrane helix</keyword>
<dbReference type="Gene3D" id="3.40.190.120">
    <property type="entry name" value="Osmoprotection protein (prox), domain 2"/>
    <property type="match status" value="1"/>
</dbReference>
<accession>A0A7W9V1K5</accession>
<dbReference type="InterPro" id="IPR000515">
    <property type="entry name" value="MetI-like"/>
</dbReference>
<evidence type="ECO:0000256" key="5">
    <source>
        <dbReference type="ARBA" id="ARBA00023136"/>
    </source>
</evidence>
<dbReference type="PANTHER" id="PTHR30177">
    <property type="entry name" value="GLYCINE BETAINE/L-PROLINE TRANSPORT SYSTEM PERMEASE PROTEIN PROW"/>
    <property type="match status" value="1"/>
</dbReference>
<evidence type="ECO:0000256" key="7">
    <source>
        <dbReference type="ARBA" id="ARBA00035652"/>
    </source>
</evidence>
<dbReference type="CDD" id="cd13606">
    <property type="entry name" value="PBP2_ProX_like"/>
    <property type="match status" value="1"/>
</dbReference>
<dbReference type="Pfam" id="PF04069">
    <property type="entry name" value="OpuAC"/>
    <property type="match status" value="1"/>
</dbReference>
<dbReference type="Proteomes" id="UP000588098">
    <property type="component" value="Unassembled WGS sequence"/>
</dbReference>
<feature type="transmembrane region" description="Helical" evidence="8">
    <location>
        <begin position="31"/>
        <end position="53"/>
    </location>
</feature>
<keyword evidence="11" id="KW-1185">Reference proteome</keyword>
<dbReference type="InterPro" id="IPR051204">
    <property type="entry name" value="ABC_transp_perm/SBD"/>
</dbReference>
<evidence type="ECO:0000256" key="4">
    <source>
        <dbReference type="ARBA" id="ARBA00022989"/>
    </source>
</evidence>
<evidence type="ECO:0000313" key="10">
    <source>
        <dbReference type="EMBL" id="MBB5939393.1"/>
    </source>
</evidence>
<proteinExistence type="inferred from homology"/>
<dbReference type="EMBL" id="JACHJL010000023">
    <property type="protein sequence ID" value="MBB5939393.1"/>
    <property type="molecule type" value="Genomic_DNA"/>
</dbReference>
<dbReference type="PANTHER" id="PTHR30177:SF33">
    <property type="entry name" value="POSSIBLE OSMOPROTECTANT (GLYCINE BETAINE_CARNITINE_CHOLINE_L-PROLINE) TRANSPORT INTEGRAL MEMBRANE PROTEIN ABC TRANSPORTER PROZ"/>
    <property type="match status" value="1"/>
</dbReference>
<reference evidence="10 11" key="1">
    <citation type="submission" date="2020-08" db="EMBL/GenBank/DDBJ databases">
        <title>Genomic Encyclopedia of Type Strains, Phase III (KMG-III): the genomes of soil and plant-associated and newly described type strains.</title>
        <authorList>
            <person name="Whitman W."/>
        </authorList>
    </citation>
    <scope>NUCLEOTIDE SEQUENCE [LARGE SCALE GENOMIC DNA]</scope>
    <source>
        <strain evidence="10 11">CECT 8305</strain>
    </source>
</reference>
<evidence type="ECO:0000256" key="3">
    <source>
        <dbReference type="ARBA" id="ARBA00022692"/>
    </source>
</evidence>
<comment type="similarity">
    <text evidence="6">In the C-terminal section; belongs to the OsmX family.</text>
</comment>
<name>A0A7W9V1K5_9ACTN</name>
<evidence type="ECO:0000259" key="9">
    <source>
        <dbReference type="PROSITE" id="PS50928"/>
    </source>
</evidence>
<dbReference type="CDD" id="cd06261">
    <property type="entry name" value="TM_PBP2"/>
    <property type="match status" value="1"/>
</dbReference>
<dbReference type="SUPFAM" id="SSF161098">
    <property type="entry name" value="MetI-like"/>
    <property type="match status" value="1"/>
</dbReference>
<dbReference type="PROSITE" id="PS50928">
    <property type="entry name" value="ABC_TM1"/>
    <property type="match status" value="1"/>
</dbReference>
<feature type="transmembrane region" description="Helical" evidence="8">
    <location>
        <begin position="190"/>
        <end position="211"/>
    </location>
</feature>
<feature type="transmembrane region" description="Helical" evidence="8">
    <location>
        <begin position="158"/>
        <end position="178"/>
    </location>
</feature>
<comment type="similarity">
    <text evidence="7">In the N-terminal section; belongs to the binding-protein-dependent transport system permease family.</text>
</comment>
<feature type="domain" description="ABC transmembrane type-1" evidence="9">
    <location>
        <begin position="27"/>
        <end position="208"/>
    </location>
</feature>
<evidence type="ECO:0000256" key="1">
    <source>
        <dbReference type="ARBA" id="ARBA00004141"/>
    </source>
</evidence>
<comment type="subcellular location">
    <subcellularLocation>
        <location evidence="8">Cell membrane</location>
        <topology evidence="8">Multi-pass membrane protein</topology>
    </subcellularLocation>
    <subcellularLocation>
        <location evidence="1">Membrane</location>
        <topology evidence="1">Multi-pass membrane protein</topology>
    </subcellularLocation>
</comment>
<comment type="caution">
    <text evidence="10">The sequence shown here is derived from an EMBL/GenBank/DDBJ whole genome shotgun (WGS) entry which is preliminary data.</text>
</comment>